<sequence>MNQMSKISVTVNGRRYPWPRVPAIAICLDGCEPAYLDAAIDAGLMPALKRIKERGAVRLAHSVIPSFTNPNNLSIATGSPPAVHGICGNYLYEPSTGEEVMMNDPKFLRAPTIFQAFYDAGARVAVVTAKDKLRALLGKGLRFDEERAVCFSSEKSDKATRAEHGIDNASAWLGRPVPEVYSAALSEFVFAAGVKLLREFRPDIMYLTTTDYVQHKYAPGVPEANSFYEMFDRYLAELDGLGAAIVVTADHGMKPKHKADGSPDVIYVQDLLDEWLGKDAARVILPITDPYVVHHGALGSFATAYLPDGCDRGEIMARLKAIQGIDVVLDRSEACRRFELPEDRIGDIVLVSSENKTLGTSEHRHDLAALDEPLRSHGGLTEQEVPFIVNRGLPELPNAPRLRNFDAFFYAVTAAAEAGAEGAL</sequence>
<evidence type="ECO:0000313" key="2">
    <source>
        <dbReference type="Proteomes" id="UP000231987"/>
    </source>
</evidence>
<dbReference type="Proteomes" id="UP000231987">
    <property type="component" value="Unassembled WGS sequence"/>
</dbReference>
<dbReference type="SUPFAM" id="SSF53649">
    <property type="entry name" value="Alkaline phosphatase-like"/>
    <property type="match status" value="1"/>
</dbReference>
<dbReference type="Pfam" id="PF01663">
    <property type="entry name" value="Phosphodiest"/>
    <property type="match status" value="1"/>
</dbReference>
<dbReference type="NCBIfam" id="TIGR02335">
    <property type="entry name" value="hydr_PhnA"/>
    <property type="match status" value="1"/>
</dbReference>
<dbReference type="EMBL" id="NJGD01000002">
    <property type="protein sequence ID" value="PJR16331.1"/>
    <property type="molecule type" value="Genomic_DNA"/>
</dbReference>
<dbReference type="Gene3D" id="3.40.720.10">
    <property type="entry name" value="Alkaline Phosphatase, subunit A"/>
    <property type="match status" value="1"/>
</dbReference>
<dbReference type="PANTHER" id="PTHR10151:SF120">
    <property type="entry name" value="BIS(5'-ADENOSYL)-TRIPHOSPHATASE"/>
    <property type="match status" value="1"/>
</dbReference>
<keyword evidence="1" id="KW-0378">Hydrolase</keyword>
<dbReference type="PANTHER" id="PTHR10151">
    <property type="entry name" value="ECTONUCLEOTIDE PYROPHOSPHATASE/PHOSPHODIESTERASE"/>
    <property type="match status" value="1"/>
</dbReference>
<dbReference type="Gene3D" id="3.30.1360.110">
    <property type="entry name" value="Domain 2, Phosphonoacetate Hydrolase"/>
    <property type="match status" value="1"/>
</dbReference>
<proteinExistence type="predicted"/>
<accession>A0A2J0Z733</accession>
<protein>
    <submittedName>
        <fullName evidence="1">Phosphonoacetate hydrolase</fullName>
    </submittedName>
</protein>
<dbReference type="AlphaFoldDB" id="A0A2J0Z733"/>
<dbReference type="InterPro" id="IPR012710">
    <property type="entry name" value="Phosphonoacetate_hydro"/>
</dbReference>
<dbReference type="InterPro" id="IPR002591">
    <property type="entry name" value="Phosphodiest/P_Trfase"/>
</dbReference>
<dbReference type="RefSeq" id="WP_100670293.1">
    <property type="nucleotide sequence ID" value="NZ_CP141213.1"/>
</dbReference>
<dbReference type="InterPro" id="IPR017850">
    <property type="entry name" value="Alkaline_phosphatase_core_sf"/>
</dbReference>
<dbReference type="CDD" id="cd16018">
    <property type="entry name" value="Enpp"/>
    <property type="match status" value="1"/>
</dbReference>
<evidence type="ECO:0000313" key="1">
    <source>
        <dbReference type="EMBL" id="PJR16331.1"/>
    </source>
</evidence>
<name>A0A2J0Z733_RHIML</name>
<organism evidence="1 2">
    <name type="scientific">Rhizobium meliloti</name>
    <name type="common">Ensifer meliloti</name>
    <name type="synonym">Sinorhizobium meliloti</name>
    <dbReference type="NCBI Taxonomy" id="382"/>
    <lineage>
        <taxon>Bacteria</taxon>
        <taxon>Pseudomonadati</taxon>
        <taxon>Pseudomonadota</taxon>
        <taxon>Alphaproteobacteria</taxon>
        <taxon>Hyphomicrobiales</taxon>
        <taxon>Rhizobiaceae</taxon>
        <taxon>Sinorhizobium/Ensifer group</taxon>
        <taxon>Sinorhizobium</taxon>
    </lineage>
</organism>
<comment type="caution">
    <text evidence="1">The sequence shown here is derived from an EMBL/GenBank/DDBJ whole genome shotgun (WGS) entry which is preliminary data.</text>
</comment>
<gene>
    <name evidence="1" type="primary">phnA</name>
    <name evidence="1" type="ORF">CEJ86_05955</name>
</gene>
<dbReference type="InterPro" id="IPR023116">
    <property type="entry name" value="Phosphonoacetate_hydro_insert"/>
</dbReference>
<dbReference type="GO" id="GO:0047400">
    <property type="term" value="F:phosphonoacetate hydrolase activity"/>
    <property type="evidence" value="ECO:0007669"/>
    <property type="project" value="InterPro"/>
</dbReference>
<reference evidence="1 2" key="1">
    <citation type="submission" date="2017-06" db="EMBL/GenBank/DDBJ databases">
        <title>Ensifer strains isolated from leguminous trees and herbs display diverse denitrification phenotypes with some acting as strong N2O sinks.</title>
        <authorList>
            <person name="Woliy K."/>
            <person name="Mania D."/>
            <person name="Bakken L.R."/>
            <person name="Frostegard A."/>
        </authorList>
    </citation>
    <scope>NUCLEOTIDE SEQUENCE [LARGE SCALE GENOMIC DNA]</scope>
    <source>
        <strain evidence="1 2">AC50a</strain>
    </source>
</reference>